<feature type="transmembrane region" description="Helical" evidence="1">
    <location>
        <begin position="9"/>
        <end position="28"/>
    </location>
</feature>
<keyword evidence="1" id="KW-0812">Transmembrane</keyword>
<dbReference type="WBParaSite" id="PSU_v2.g15435.t1">
    <property type="protein sequence ID" value="PSU_v2.g15435.t1"/>
    <property type="gene ID" value="PSU_v2.g15435"/>
</dbReference>
<keyword evidence="2" id="KW-1185">Reference proteome</keyword>
<keyword evidence="1" id="KW-0472">Membrane</keyword>
<name>A0A914Y832_9BILA</name>
<sequence>MVEQQRPEIPVSILIIFLFFITFSAQTQETMDATMRYCLVVVASLSFGILIVSCIRILWNKFKEGRAEENAINDRQNFVRSIARVLLARKYAKNL</sequence>
<organism evidence="2 3">
    <name type="scientific">Panagrolaimus superbus</name>
    <dbReference type="NCBI Taxonomy" id="310955"/>
    <lineage>
        <taxon>Eukaryota</taxon>
        <taxon>Metazoa</taxon>
        <taxon>Ecdysozoa</taxon>
        <taxon>Nematoda</taxon>
        <taxon>Chromadorea</taxon>
        <taxon>Rhabditida</taxon>
        <taxon>Tylenchina</taxon>
        <taxon>Panagrolaimomorpha</taxon>
        <taxon>Panagrolaimoidea</taxon>
        <taxon>Panagrolaimidae</taxon>
        <taxon>Panagrolaimus</taxon>
    </lineage>
</organism>
<feature type="transmembrane region" description="Helical" evidence="1">
    <location>
        <begin position="34"/>
        <end position="59"/>
    </location>
</feature>
<keyword evidence="1" id="KW-1133">Transmembrane helix</keyword>
<evidence type="ECO:0000313" key="2">
    <source>
        <dbReference type="Proteomes" id="UP000887577"/>
    </source>
</evidence>
<dbReference type="Proteomes" id="UP000887577">
    <property type="component" value="Unplaced"/>
</dbReference>
<evidence type="ECO:0000256" key="1">
    <source>
        <dbReference type="SAM" id="Phobius"/>
    </source>
</evidence>
<proteinExistence type="predicted"/>
<evidence type="ECO:0000313" key="3">
    <source>
        <dbReference type="WBParaSite" id="PSU_v2.g15435.t1"/>
    </source>
</evidence>
<dbReference type="AlphaFoldDB" id="A0A914Y832"/>
<accession>A0A914Y832</accession>
<reference evidence="3" key="1">
    <citation type="submission" date="2022-11" db="UniProtKB">
        <authorList>
            <consortium name="WormBaseParasite"/>
        </authorList>
    </citation>
    <scope>IDENTIFICATION</scope>
</reference>
<protein>
    <submittedName>
        <fullName evidence="3">Uncharacterized protein</fullName>
    </submittedName>
</protein>